<dbReference type="PANTHER" id="PTHR45913">
    <property type="entry name" value="EPM2A-INTERACTING PROTEIN 1"/>
    <property type="match status" value="1"/>
</dbReference>
<dbReference type="AlphaFoldDB" id="A0AA36F2E0"/>
<organism evidence="1 2">
    <name type="scientific">Octopus vulgaris</name>
    <name type="common">Common octopus</name>
    <dbReference type="NCBI Taxonomy" id="6645"/>
    <lineage>
        <taxon>Eukaryota</taxon>
        <taxon>Metazoa</taxon>
        <taxon>Spiralia</taxon>
        <taxon>Lophotrochozoa</taxon>
        <taxon>Mollusca</taxon>
        <taxon>Cephalopoda</taxon>
        <taxon>Coleoidea</taxon>
        <taxon>Octopodiformes</taxon>
        <taxon>Octopoda</taxon>
        <taxon>Incirrata</taxon>
        <taxon>Octopodidae</taxon>
        <taxon>Octopus</taxon>
    </lineage>
</organism>
<proteinExistence type="predicted"/>
<evidence type="ECO:0000313" key="1">
    <source>
        <dbReference type="EMBL" id="CAI9720188.1"/>
    </source>
</evidence>
<protein>
    <recommendedName>
        <fullName evidence="3">HAT C-terminal dimerisation domain-containing protein</fullName>
    </recommendedName>
</protein>
<dbReference type="Proteomes" id="UP001162480">
    <property type="component" value="Chromosome 3"/>
</dbReference>
<name>A0AA36F2E0_OCTVU</name>
<dbReference type="PANTHER" id="PTHR45913:SF22">
    <property type="entry name" value="SCAN BOX DOMAIN-CONTAINING PROTEIN"/>
    <property type="match status" value="1"/>
</dbReference>
<evidence type="ECO:0008006" key="3">
    <source>
        <dbReference type="Google" id="ProtNLM"/>
    </source>
</evidence>
<dbReference type="EMBL" id="OX597816">
    <property type="protein sequence ID" value="CAI9720188.1"/>
    <property type="molecule type" value="Genomic_DNA"/>
</dbReference>
<gene>
    <name evidence="1" type="ORF">OCTVUL_1B001257</name>
</gene>
<accession>A0AA36F2E0</accession>
<evidence type="ECO:0000313" key="2">
    <source>
        <dbReference type="Proteomes" id="UP001162480"/>
    </source>
</evidence>
<sequence length="251" mass="29173">MAARCDILFLCDIFTKLNDLNKLLQGNRKTLVDCKSFITTIILKLMLYKINISKCQFHQFPQLVSLKDELVDEDLTTHRNYLQLLHDNMVGKFQDDIAVNIPNWCSNQFEVDAFDCEDDIQEELIELQNDNDATMQYHHNGKESLWYHQSILDSYPSLWRHLKLLLLAFPTSYLVESSFNHVGTLFSHKRTGLVSQRRDLQLKSTSLISGSFGENGNQCKIKRKFPEVNLSEKYRANIKILLTLMAKLNPQ</sequence>
<keyword evidence="2" id="KW-1185">Reference proteome</keyword>
<reference evidence="1" key="1">
    <citation type="submission" date="2023-08" db="EMBL/GenBank/DDBJ databases">
        <authorList>
            <person name="Alioto T."/>
            <person name="Alioto T."/>
            <person name="Gomez Garrido J."/>
        </authorList>
    </citation>
    <scope>NUCLEOTIDE SEQUENCE</scope>
</reference>